<protein>
    <submittedName>
        <fullName evidence="1">Uncharacterized protein</fullName>
    </submittedName>
</protein>
<name>A0ACB8YAH1_ARCLA</name>
<organism evidence="1 2">
    <name type="scientific">Arctium lappa</name>
    <name type="common">Greater burdock</name>
    <name type="synonym">Lappa major</name>
    <dbReference type="NCBI Taxonomy" id="4217"/>
    <lineage>
        <taxon>Eukaryota</taxon>
        <taxon>Viridiplantae</taxon>
        <taxon>Streptophyta</taxon>
        <taxon>Embryophyta</taxon>
        <taxon>Tracheophyta</taxon>
        <taxon>Spermatophyta</taxon>
        <taxon>Magnoliopsida</taxon>
        <taxon>eudicotyledons</taxon>
        <taxon>Gunneridae</taxon>
        <taxon>Pentapetalae</taxon>
        <taxon>asterids</taxon>
        <taxon>campanulids</taxon>
        <taxon>Asterales</taxon>
        <taxon>Asteraceae</taxon>
        <taxon>Carduoideae</taxon>
        <taxon>Cardueae</taxon>
        <taxon>Arctiinae</taxon>
        <taxon>Arctium</taxon>
    </lineage>
</organism>
<comment type="caution">
    <text evidence="1">The sequence shown here is derived from an EMBL/GenBank/DDBJ whole genome shotgun (WGS) entry which is preliminary data.</text>
</comment>
<keyword evidence="2" id="KW-1185">Reference proteome</keyword>
<evidence type="ECO:0000313" key="1">
    <source>
        <dbReference type="EMBL" id="KAI3681917.1"/>
    </source>
</evidence>
<reference evidence="1 2" key="2">
    <citation type="journal article" date="2022" name="Mol. Ecol. Resour.">
        <title>The genomes of chicory, endive, great burdock and yacon provide insights into Asteraceae paleo-polyploidization history and plant inulin production.</title>
        <authorList>
            <person name="Fan W."/>
            <person name="Wang S."/>
            <person name="Wang H."/>
            <person name="Wang A."/>
            <person name="Jiang F."/>
            <person name="Liu H."/>
            <person name="Zhao H."/>
            <person name="Xu D."/>
            <person name="Zhang Y."/>
        </authorList>
    </citation>
    <scope>NUCLEOTIDE SEQUENCE [LARGE SCALE GENOMIC DNA]</scope>
    <source>
        <strain evidence="2">cv. Niubang</strain>
    </source>
</reference>
<dbReference type="EMBL" id="CM042059">
    <property type="protein sequence ID" value="KAI3681917.1"/>
    <property type="molecule type" value="Genomic_DNA"/>
</dbReference>
<dbReference type="Proteomes" id="UP001055879">
    <property type="component" value="Linkage Group LG13"/>
</dbReference>
<evidence type="ECO:0000313" key="2">
    <source>
        <dbReference type="Proteomes" id="UP001055879"/>
    </source>
</evidence>
<proteinExistence type="predicted"/>
<accession>A0ACB8YAH1</accession>
<gene>
    <name evidence="1" type="ORF">L6452_36724</name>
</gene>
<reference evidence="2" key="1">
    <citation type="journal article" date="2022" name="Mol. Ecol. Resour.">
        <title>The genomes of chicory, endive, great burdock and yacon provide insights into Asteraceae palaeo-polyploidization history and plant inulin production.</title>
        <authorList>
            <person name="Fan W."/>
            <person name="Wang S."/>
            <person name="Wang H."/>
            <person name="Wang A."/>
            <person name="Jiang F."/>
            <person name="Liu H."/>
            <person name="Zhao H."/>
            <person name="Xu D."/>
            <person name="Zhang Y."/>
        </authorList>
    </citation>
    <scope>NUCLEOTIDE SEQUENCE [LARGE SCALE GENOMIC DNA]</scope>
    <source>
        <strain evidence="2">cv. Niubang</strain>
    </source>
</reference>
<sequence length="289" mass="32614">MEGQNQGFQGNKGGGYGFYGRRRGGQNNFKFPWAAKGNEDSSKRGGSINSQVSKKGTYEKGESSGVIKSVVDDQSKGNKGKVIESGKKNTVINNSGDLELKLKEDKGKDILNVNQEAKVKEISEKGGTSLVDEKGNKNVDGPNSSNGSKDDTRKKDRVDVFIKMHLKPPAEVFKVWDAEMLQYYANNFVDESEEQEWFTGEYAKRYPSMFMLDVDNGFKEGYFKNIYSTVQYYIDQRVMPPDEVYGKWSTEQKLRFSEDCMKWDGWNFECMGDVLENGHGEGPCKDCCQ</sequence>